<evidence type="ECO:0000256" key="9">
    <source>
        <dbReference type="RuleBase" id="RU003640"/>
    </source>
</evidence>
<dbReference type="GO" id="GO:0008137">
    <property type="term" value="F:NADH dehydrogenase (ubiquinone) activity"/>
    <property type="evidence" value="ECO:0007669"/>
    <property type="project" value="UniProtKB-UniRule"/>
</dbReference>
<feature type="transmembrane region" description="Helical" evidence="9">
    <location>
        <begin position="81"/>
        <end position="100"/>
    </location>
</feature>
<name>A0A1P8AG36_9ACAR</name>
<evidence type="ECO:0000256" key="5">
    <source>
        <dbReference type="ARBA" id="ARBA00022692"/>
    </source>
</evidence>
<dbReference type="EMBL" id="KR907232">
    <property type="protein sequence ID" value="AMX74072.1"/>
    <property type="molecule type" value="Genomic_DNA"/>
</dbReference>
<evidence type="ECO:0000313" key="10">
    <source>
        <dbReference type="EMBL" id="AMX74072.1"/>
    </source>
</evidence>
<evidence type="ECO:0000256" key="8">
    <source>
        <dbReference type="ARBA" id="ARBA00049551"/>
    </source>
</evidence>
<dbReference type="PANTHER" id="PTHR11058:SF9">
    <property type="entry name" value="NADH-UBIQUINONE OXIDOREDUCTASE CHAIN 3"/>
    <property type="match status" value="1"/>
</dbReference>
<evidence type="ECO:0000256" key="2">
    <source>
        <dbReference type="ARBA" id="ARBA00008472"/>
    </source>
</evidence>
<sequence length="111" mass="12979">MNYIIIAMMITLSMLILATSTSKFKNFHKEKNSPFECGFDPFSLTRIPFSLRFFMISILFLMFDIEIVIMLPMPLSSNSTSYMMLTMSTILFLILTGLLYEWKLGMVQWFT</sequence>
<organism evidence="10">
    <name type="scientific">Chiropterargas boueti</name>
    <dbReference type="NCBI Taxonomy" id="1827022"/>
    <lineage>
        <taxon>Eukaryota</taxon>
        <taxon>Metazoa</taxon>
        <taxon>Ecdysozoa</taxon>
        <taxon>Arthropoda</taxon>
        <taxon>Chelicerata</taxon>
        <taxon>Arachnida</taxon>
        <taxon>Acari</taxon>
        <taxon>Parasitiformes</taxon>
        <taxon>Ixodida</taxon>
        <taxon>Ixodoidea</taxon>
        <taxon>Argasidae</taxon>
        <taxon>Ornithodorinae</taxon>
        <taxon>Chiropterargas</taxon>
    </lineage>
</organism>
<comment type="catalytic activity">
    <reaction evidence="8 9">
        <text>a ubiquinone + NADH + 5 H(+)(in) = a ubiquinol + NAD(+) + 4 H(+)(out)</text>
        <dbReference type="Rhea" id="RHEA:29091"/>
        <dbReference type="Rhea" id="RHEA-COMP:9565"/>
        <dbReference type="Rhea" id="RHEA-COMP:9566"/>
        <dbReference type="ChEBI" id="CHEBI:15378"/>
        <dbReference type="ChEBI" id="CHEBI:16389"/>
        <dbReference type="ChEBI" id="CHEBI:17976"/>
        <dbReference type="ChEBI" id="CHEBI:57540"/>
        <dbReference type="ChEBI" id="CHEBI:57945"/>
        <dbReference type="EC" id="7.1.1.2"/>
    </reaction>
</comment>
<feature type="transmembrane region" description="Helical" evidence="9">
    <location>
        <begin position="6"/>
        <end position="24"/>
    </location>
</feature>
<reference evidence="10" key="1">
    <citation type="journal article" date="2019" name="Ticks Tick Borne Dis.">
        <title>Argasid and ixodid systematics: Implications for soft tick evolution and systematics, with a new argasid species list.</title>
        <authorList>
            <person name="Mans B.J."/>
            <person name="Featherston J."/>
            <person name="Kvas M."/>
            <person name="Pillay K.A."/>
            <person name="de Klerk D.G."/>
            <person name="Pienaar R."/>
            <person name="de Castro M.H."/>
            <person name="Schwan T.G."/>
            <person name="Lopez J.E."/>
            <person name="Teel P."/>
            <person name="Perez de Leon A.A."/>
            <person name="Sonenshine D.E."/>
            <person name="Egekwu N.I."/>
            <person name="Bakkes D.K."/>
            <person name="Heyne H."/>
            <person name="Kanduma E.G."/>
            <person name="Nyangiwe N."/>
            <person name="Bouattour A."/>
            <person name="Latif A.A."/>
        </authorList>
    </citation>
    <scope>NUCLEOTIDE SEQUENCE</scope>
    <source>
        <strain evidence="10">1</strain>
    </source>
</reference>
<keyword evidence="6 9" id="KW-1133">Transmembrane helix</keyword>
<dbReference type="PANTHER" id="PTHR11058">
    <property type="entry name" value="NADH-UBIQUINONE OXIDOREDUCTASE CHAIN 3"/>
    <property type="match status" value="1"/>
</dbReference>
<keyword evidence="9" id="KW-0520">NAD</keyword>
<dbReference type="InterPro" id="IPR038430">
    <property type="entry name" value="NDAH_ubi_oxred_su3_sf"/>
</dbReference>
<dbReference type="AlphaFoldDB" id="A0A1P8AG36"/>
<comment type="function">
    <text evidence="9">Core subunit of the mitochondrial membrane respiratory chain NADH dehydrogenase (Complex I) which catalyzes electron transfer from NADH through the respiratory chain, using ubiquinone as an electron acceptor. Essential for the catalytic activity of complex I.</text>
</comment>
<keyword evidence="9 10" id="KW-0496">Mitochondrion</keyword>
<feature type="transmembrane region" description="Helical" evidence="9">
    <location>
        <begin position="53"/>
        <end position="75"/>
    </location>
</feature>
<keyword evidence="9" id="KW-0830">Ubiquinone</keyword>
<dbReference type="Pfam" id="PF00507">
    <property type="entry name" value="Oxidored_q4"/>
    <property type="match status" value="1"/>
</dbReference>
<evidence type="ECO:0000256" key="4">
    <source>
        <dbReference type="ARBA" id="ARBA00022448"/>
    </source>
</evidence>
<keyword evidence="9" id="KW-0679">Respiratory chain</keyword>
<evidence type="ECO:0000256" key="6">
    <source>
        <dbReference type="ARBA" id="ARBA00022989"/>
    </source>
</evidence>
<dbReference type="InterPro" id="IPR000440">
    <property type="entry name" value="NADH_UbQ/plastoQ_OxRdtase_su3"/>
</dbReference>
<evidence type="ECO:0000256" key="7">
    <source>
        <dbReference type="ARBA" id="ARBA00023136"/>
    </source>
</evidence>
<geneLocation type="mitochondrion" evidence="10"/>
<keyword evidence="7 9" id="KW-0472">Membrane</keyword>
<keyword evidence="5 9" id="KW-0812">Transmembrane</keyword>
<dbReference type="GO" id="GO:0030964">
    <property type="term" value="C:NADH dehydrogenase complex"/>
    <property type="evidence" value="ECO:0007669"/>
    <property type="project" value="TreeGrafter"/>
</dbReference>
<dbReference type="Gene3D" id="1.20.58.1610">
    <property type="entry name" value="NADH:ubiquinone/plastoquinone oxidoreductase, chain 3"/>
    <property type="match status" value="1"/>
</dbReference>
<protein>
    <recommendedName>
        <fullName evidence="3 9">NADH-ubiquinone oxidoreductase chain 3</fullName>
        <ecNumber evidence="9">7.1.1.2</ecNumber>
    </recommendedName>
</protein>
<accession>A0A1P8AG36</accession>
<keyword evidence="9" id="KW-1278">Translocase</keyword>
<proteinExistence type="inferred from homology"/>
<dbReference type="GO" id="GO:0031966">
    <property type="term" value="C:mitochondrial membrane"/>
    <property type="evidence" value="ECO:0007669"/>
    <property type="project" value="UniProtKB-SubCell"/>
</dbReference>
<comment type="similarity">
    <text evidence="2 9">Belongs to the complex I subunit 3 family.</text>
</comment>
<gene>
    <name evidence="10" type="primary">ND3</name>
</gene>
<keyword evidence="4 9" id="KW-0813">Transport</keyword>
<evidence type="ECO:0000256" key="1">
    <source>
        <dbReference type="ARBA" id="ARBA00004370"/>
    </source>
</evidence>
<dbReference type="EC" id="7.1.1.2" evidence="9"/>
<keyword evidence="9" id="KW-0249">Electron transport</keyword>
<evidence type="ECO:0000256" key="3">
    <source>
        <dbReference type="ARBA" id="ARBA00021007"/>
    </source>
</evidence>
<comment type="subcellular location">
    <subcellularLocation>
        <location evidence="1">Membrane</location>
    </subcellularLocation>
    <subcellularLocation>
        <location evidence="9">Mitochondrion membrane</location>
        <topology evidence="9">Multi-pass membrane protein</topology>
    </subcellularLocation>
</comment>